<evidence type="ECO:0000256" key="3">
    <source>
        <dbReference type="ARBA" id="ARBA00025777"/>
    </source>
</evidence>
<comment type="similarity">
    <text evidence="3">Belongs to the ANP32 family.</text>
</comment>
<reference evidence="6 7" key="1">
    <citation type="submission" date="2024-08" db="EMBL/GenBank/DDBJ databases">
        <authorList>
            <person name="Cucini C."/>
            <person name="Frati F."/>
        </authorList>
    </citation>
    <scope>NUCLEOTIDE SEQUENCE [LARGE SCALE GENOMIC DNA]</scope>
</reference>
<feature type="compositionally biased region" description="Acidic residues" evidence="4">
    <location>
        <begin position="151"/>
        <end position="160"/>
    </location>
</feature>
<dbReference type="InterPro" id="IPR032675">
    <property type="entry name" value="LRR_dom_sf"/>
</dbReference>
<feature type="region of interest" description="Disordered" evidence="4">
    <location>
        <begin position="141"/>
        <end position="160"/>
    </location>
</feature>
<dbReference type="Pfam" id="PF14580">
    <property type="entry name" value="LRR_9"/>
    <property type="match status" value="1"/>
</dbReference>
<evidence type="ECO:0000259" key="5">
    <source>
        <dbReference type="SMART" id="SM00446"/>
    </source>
</evidence>
<organism evidence="6 7">
    <name type="scientific">Orchesella dallaii</name>
    <dbReference type="NCBI Taxonomy" id="48710"/>
    <lineage>
        <taxon>Eukaryota</taxon>
        <taxon>Metazoa</taxon>
        <taxon>Ecdysozoa</taxon>
        <taxon>Arthropoda</taxon>
        <taxon>Hexapoda</taxon>
        <taxon>Collembola</taxon>
        <taxon>Entomobryomorpha</taxon>
        <taxon>Entomobryoidea</taxon>
        <taxon>Orchesellidae</taxon>
        <taxon>Orchesellinae</taxon>
        <taxon>Orchesella</taxon>
    </lineage>
</organism>
<dbReference type="PANTHER" id="PTHR11375:SF0">
    <property type="entry name" value="ACIDIC LEUCINE-RICH NUCLEAR PHOSPHOPROTEIN 32 FAMILY MEMBER A"/>
    <property type="match status" value="1"/>
</dbReference>
<feature type="compositionally biased region" description="Acidic residues" evidence="4">
    <location>
        <begin position="226"/>
        <end position="257"/>
    </location>
</feature>
<evidence type="ECO:0000256" key="2">
    <source>
        <dbReference type="ARBA" id="ARBA00022737"/>
    </source>
</evidence>
<feature type="compositionally biased region" description="Polar residues" evidence="4">
    <location>
        <begin position="260"/>
        <end position="278"/>
    </location>
</feature>
<feature type="domain" description="U2A'/phosphoprotein 32 family A C-terminal" evidence="5">
    <location>
        <begin position="123"/>
        <end position="141"/>
    </location>
</feature>
<feature type="compositionally biased region" description="Acidic residues" evidence="4">
    <location>
        <begin position="285"/>
        <end position="311"/>
    </location>
</feature>
<evidence type="ECO:0000256" key="4">
    <source>
        <dbReference type="SAM" id="MobiDB-lite"/>
    </source>
</evidence>
<proteinExistence type="inferred from homology"/>
<evidence type="ECO:0000313" key="6">
    <source>
        <dbReference type="EMBL" id="CAL8117433.1"/>
    </source>
</evidence>
<dbReference type="InterPro" id="IPR001611">
    <property type="entry name" value="Leu-rich_rpt"/>
</dbReference>
<gene>
    <name evidence="6" type="ORF">ODALV1_LOCUS17693</name>
</gene>
<dbReference type="InterPro" id="IPR045081">
    <property type="entry name" value="AN32"/>
</dbReference>
<dbReference type="Proteomes" id="UP001642540">
    <property type="component" value="Unassembled WGS sequence"/>
</dbReference>
<dbReference type="InterPro" id="IPR003603">
    <property type="entry name" value="U2A'_phosphoprotein32A_C"/>
</dbReference>
<dbReference type="SUPFAM" id="SSF52075">
    <property type="entry name" value="Outer arm dynein light chain 1"/>
    <property type="match status" value="1"/>
</dbReference>
<dbReference type="Gene3D" id="3.80.10.10">
    <property type="entry name" value="Ribonuclease Inhibitor"/>
    <property type="match status" value="1"/>
</dbReference>
<keyword evidence="2" id="KW-0677">Repeat</keyword>
<dbReference type="PANTHER" id="PTHR11375">
    <property type="entry name" value="ACIDIC LEUCINE-RICH NUCLEAR PHOSPHOPROTEIN 32"/>
    <property type="match status" value="1"/>
</dbReference>
<evidence type="ECO:0000313" key="7">
    <source>
        <dbReference type="Proteomes" id="UP001642540"/>
    </source>
</evidence>
<comment type="caution">
    <text evidence="6">The sequence shown here is derived from an EMBL/GenBank/DDBJ whole genome shotgun (WGS) entry which is preliminary data.</text>
</comment>
<accession>A0ABP1R5B6</accession>
<keyword evidence="1" id="KW-0433">Leucine-rich repeat</keyword>
<feature type="region of interest" description="Disordered" evidence="4">
    <location>
        <begin position="167"/>
        <end position="333"/>
    </location>
</feature>
<dbReference type="SMART" id="SM00446">
    <property type="entry name" value="LRRcap"/>
    <property type="match status" value="1"/>
</dbReference>
<dbReference type="EMBL" id="CAXLJM020000054">
    <property type="protein sequence ID" value="CAL8117433.1"/>
    <property type="molecule type" value="Genomic_DNA"/>
</dbReference>
<sequence>MEKRIDLEKRHRSPDQVTELNLDNCRSTTVEGLTDEFVNLHTLSLIGVGLTSLKGFPKLPKLKKLELSDNRISGSLQVLKDCEKLSVLNLSNNKIKDLSSLQDLLPLANLRVLDLYRNDVTGETDYRDKVFEMLPQLTYLDGSDKTGKEYEESDVEDEEVEIKMNGNKRAPGSAAAGAAGAAAGADQDGEGDSDSLSDDDDDEDGDEEEDGSEDDGVGLKDIYNDNLEDDSDSDMYAGGEEEEEEDDISDDSGDEADVSLNRSSVSSGRASNNATLNAINKADVDEGEEEEGEEEEEEDAGEDEDNEDEQATNDQSVPRGTKRKFEDEEEATN</sequence>
<name>A0ABP1R5B6_9HEXA</name>
<feature type="compositionally biased region" description="Low complexity" evidence="4">
    <location>
        <begin position="170"/>
        <end position="186"/>
    </location>
</feature>
<keyword evidence="7" id="KW-1185">Reference proteome</keyword>
<dbReference type="PROSITE" id="PS51450">
    <property type="entry name" value="LRR"/>
    <property type="match status" value="2"/>
</dbReference>
<feature type="compositionally biased region" description="Acidic residues" evidence="4">
    <location>
        <begin position="187"/>
        <end position="216"/>
    </location>
</feature>
<evidence type="ECO:0000256" key="1">
    <source>
        <dbReference type="ARBA" id="ARBA00022614"/>
    </source>
</evidence>
<protein>
    <recommendedName>
        <fullName evidence="5">U2A'/phosphoprotein 32 family A C-terminal domain-containing protein</fullName>
    </recommendedName>
</protein>